<dbReference type="SUPFAM" id="SSF48371">
    <property type="entry name" value="ARM repeat"/>
    <property type="match status" value="1"/>
</dbReference>
<feature type="transmembrane region" description="Helical" evidence="1">
    <location>
        <begin position="541"/>
        <end position="562"/>
    </location>
</feature>
<dbReference type="Gene3D" id="1.25.10.10">
    <property type="entry name" value="Leucine-rich Repeat Variant"/>
    <property type="match status" value="1"/>
</dbReference>
<dbReference type="InterPro" id="IPR011989">
    <property type="entry name" value="ARM-like"/>
</dbReference>
<dbReference type="RefSeq" id="WP_137249526.1">
    <property type="nucleotide sequence ID" value="NZ_SZQA01000026.1"/>
</dbReference>
<keyword evidence="1" id="KW-0812">Transmembrane</keyword>
<feature type="transmembrane region" description="Helical" evidence="1">
    <location>
        <begin position="608"/>
        <end position="629"/>
    </location>
</feature>
<comment type="caution">
    <text evidence="2">The sequence shown here is derived from an EMBL/GenBank/DDBJ whole genome shotgun (WGS) entry which is preliminary data.</text>
</comment>
<reference evidence="2 3" key="1">
    <citation type="submission" date="2019-04" db="EMBL/GenBank/DDBJ databases">
        <title>Herbidospora sp. NEAU-GS14.nov., a novel actinomycete isolated from soil.</title>
        <authorList>
            <person name="Han L."/>
        </authorList>
    </citation>
    <scope>NUCLEOTIDE SEQUENCE [LARGE SCALE GENOMIC DNA]</scope>
    <source>
        <strain evidence="2 3">NEAU-GS14</strain>
    </source>
</reference>
<dbReference type="OrthoDB" id="135105at2"/>
<keyword evidence="3" id="KW-1185">Reference proteome</keyword>
<dbReference type="Proteomes" id="UP000308705">
    <property type="component" value="Unassembled WGS sequence"/>
</dbReference>
<proteinExistence type="predicted"/>
<evidence type="ECO:0000313" key="2">
    <source>
        <dbReference type="EMBL" id="TKK85662.1"/>
    </source>
</evidence>
<dbReference type="AlphaFoldDB" id="A0A4U3MBB3"/>
<evidence type="ECO:0000313" key="3">
    <source>
        <dbReference type="Proteomes" id="UP000308705"/>
    </source>
</evidence>
<sequence>MDRQASDDANDRRVITHLELLRVIRSEGDDFNLDPGEADGLIREIVERSRLLIRLEGKNDTYGFRHLTLQEYLVALELRADWHGLLRRYSRHPEVWHEVVRLWCGLSSDDSTPLLRRIYELGSGDGRLLTLRCLAEATRVDSAFAGEVIGHYVSALESNAKLSEPTIRALGALGSSGGPRGDRLMNHLLWMASRDPSAVSRNFMARRQMFRVLAATGRADAVDTLISLTPTESAARTELRSMGELAIPALARAARDGSRWAINHIGRIGTPAAAEALVPLLDTPESTCVPAAWWLAALLNSDDVLTTLNKGKEVIPGDRIDWITEPFHRETSPRLRSIISRTAWLIRENLDKGVPDTLPPLSPLIVLPLHVELQPKVEARLFTIDSELKELARKIAAEDPALPSLPHITVIAADVYRLIDNIGTAAQAGAIESGTVRQAERLIGEVLRRAFGESPDRSAVDRYERLLSTLDFPVKSGLVASLAMRVCRRDDWEQLARPTPKPLLLGVLTRTVWSCIGLALAISGGIQLINTIRGVDAWGPSWLAITVVIALVIAVISFPIALAMVPESIESDTAYFFFGISAIVGAPVLIGNGFAATQAFLRVYIGTSSWMLIIGVLIFAVWLLFAYVGRLERFENPFRSLLHKYAPHLLPA</sequence>
<evidence type="ECO:0000256" key="1">
    <source>
        <dbReference type="SAM" id="Phobius"/>
    </source>
</evidence>
<name>A0A4U3MBB3_9ACTN</name>
<feature type="transmembrane region" description="Helical" evidence="1">
    <location>
        <begin position="574"/>
        <end position="596"/>
    </location>
</feature>
<keyword evidence="1" id="KW-1133">Transmembrane helix</keyword>
<feature type="transmembrane region" description="Helical" evidence="1">
    <location>
        <begin position="503"/>
        <end position="529"/>
    </location>
</feature>
<accession>A0A4U3MBB3</accession>
<evidence type="ECO:0008006" key="4">
    <source>
        <dbReference type="Google" id="ProtNLM"/>
    </source>
</evidence>
<dbReference type="InterPro" id="IPR016024">
    <property type="entry name" value="ARM-type_fold"/>
</dbReference>
<gene>
    <name evidence="2" type="ORF">FDA94_25065</name>
</gene>
<protein>
    <recommendedName>
        <fullName evidence="4">HEAT repeat domain-containing protein</fullName>
    </recommendedName>
</protein>
<dbReference type="EMBL" id="SZQA01000026">
    <property type="protein sequence ID" value="TKK85662.1"/>
    <property type="molecule type" value="Genomic_DNA"/>
</dbReference>
<organism evidence="2 3">
    <name type="scientific">Herbidospora galbida</name>
    <dbReference type="NCBI Taxonomy" id="2575442"/>
    <lineage>
        <taxon>Bacteria</taxon>
        <taxon>Bacillati</taxon>
        <taxon>Actinomycetota</taxon>
        <taxon>Actinomycetes</taxon>
        <taxon>Streptosporangiales</taxon>
        <taxon>Streptosporangiaceae</taxon>
        <taxon>Herbidospora</taxon>
    </lineage>
</organism>
<keyword evidence="1" id="KW-0472">Membrane</keyword>